<dbReference type="AlphaFoldDB" id="A0A1X6MST1"/>
<keyword evidence="3" id="KW-1185">Reference proteome</keyword>
<feature type="compositionally biased region" description="Polar residues" evidence="1">
    <location>
        <begin position="41"/>
        <end position="56"/>
    </location>
</feature>
<reference evidence="2 3" key="1">
    <citation type="submission" date="2017-04" db="EMBL/GenBank/DDBJ databases">
        <title>Genome Sequence of the Model Brown-Rot Fungus Postia placenta SB12.</title>
        <authorList>
            <consortium name="DOE Joint Genome Institute"/>
            <person name="Gaskell J."/>
            <person name="Kersten P."/>
            <person name="Larrondo L.F."/>
            <person name="Canessa P."/>
            <person name="Martinez D."/>
            <person name="Hibbett D."/>
            <person name="Schmoll M."/>
            <person name="Kubicek C.P."/>
            <person name="Martinez A.T."/>
            <person name="Yadav J."/>
            <person name="Master E."/>
            <person name="Magnuson J.K."/>
            <person name="James T."/>
            <person name="Yaver D."/>
            <person name="Berka R."/>
            <person name="Labutti K."/>
            <person name="Lipzen A."/>
            <person name="Aerts A."/>
            <person name="Barry K."/>
            <person name="Henrissat B."/>
            <person name="Blanchette R."/>
            <person name="Grigoriev I."/>
            <person name="Cullen D."/>
        </authorList>
    </citation>
    <scope>NUCLEOTIDE SEQUENCE [LARGE SCALE GENOMIC DNA]</scope>
    <source>
        <strain evidence="2 3">MAD-698-R-SB12</strain>
    </source>
</reference>
<feature type="region of interest" description="Disordered" evidence="1">
    <location>
        <begin position="1"/>
        <end position="104"/>
    </location>
</feature>
<gene>
    <name evidence="2" type="ORF">POSPLADRAFT_1059558</name>
</gene>
<organism evidence="2 3">
    <name type="scientific">Postia placenta MAD-698-R-SB12</name>
    <dbReference type="NCBI Taxonomy" id="670580"/>
    <lineage>
        <taxon>Eukaryota</taxon>
        <taxon>Fungi</taxon>
        <taxon>Dikarya</taxon>
        <taxon>Basidiomycota</taxon>
        <taxon>Agaricomycotina</taxon>
        <taxon>Agaricomycetes</taxon>
        <taxon>Polyporales</taxon>
        <taxon>Adustoporiaceae</taxon>
        <taxon>Rhodonia</taxon>
    </lineage>
</organism>
<feature type="compositionally biased region" description="Pro residues" evidence="1">
    <location>
        <begin position="12"/>
        <end position="37"/>
    </location>
</feature>
<dbReference type="RefSeq" id="XP_024336163.1">
    <property type="nucleotide sequence ID" value="XM_024481170.1"/>
</dbReference>
<evidence type="ECO:0000313" key="2">
    <source>
        <dbReference type="EMBL" id="OSX59369.1"/>
    </source>
</evidence>
<evidence type="ECO:0000313" key="3">
    <source>
        <dbReference type="Proteomes" id="UP000194127"/>
    </source>
</evidence>
<proteinExistence type="predicted"/>
<feature type="compositionally biased region" description="Basic residues" evidence="1">
    <location>
        <begin position="399"/>
        <end position="408"/>
    </location>
</feature>
<feature type="region of interest" description="Disordered" evidence="1">
    <location>
        <begin position="276"/>
        <end position="486"/>
    </location>
</feature>
<feature type="compositionally biased region" description="Basic and acidic residues" evidence="1">
    <location>
        <begin position="327"/>
        <end position="341"/>
    </location>
</feature>
<dbReference type="EMBL" id="KZ110602">
    <property type="protein sequence ID" value="OSX59369.1"/>
    <property type="molecule type" value="Genomic_DNA"/>
</dbReference>
<dbReference type="Proteomes" id="UP000194127">
    <property type="component" value="Unassembled WGS sequence"/>
</dbReference>
<feature type="compositionally biased region" description="Basic residues" evidence="1">
    <location>
        <begin position="351"/>
        <end position="369"/>
    </location>
</feature>
<protein>
    <submittedName>
        <fullName evidence="2">Uncharacterized protein</fullName>
    </submittedName>
</protein>
<feature type="compositionally biased region" description="Basic and acidic residues" evidence="1">
    <location>
        <begin position="460"/>
        <end position="486"/>
    </location>
</feature>
<name>A0A1X6MST1_9APHY</name>
<feature type="compositionally biased region" description="Acidic residues" evidence="1">
    <location>
        <begin position="292"/>
        <end position="306"/>
    </location>
</feature>
<dbReference type="OrthoDB" id="3245731at2759"/>
<feature type="compositionally biased region" description="Polar residues" evidence="1">
    <location>
        <begin position="85"/>
        <end position="95"/>
    </location>
</feature>
<accession>A0A1X6MST1</accession>
<evidence type="ECO:0000256" key="1">
    <source>
        <dbReference type="SAM" id="MobiDB-lite"/>
    </source>
</evidence>
<dbReference type="GeneID" id="36326120"/>
<feature type="compositionally biased region" description="Acidic residues" evidence="1">
    <location>
        <begin position="413"/>
        <end position="422"/>
    </location>
</feature>
<sequence>MVLGFLLKKRAPPPPPEAVLPPPSPSLPATELPPPKLPTSEPEQTQLRTPSPSVVSVSAIHGAPQSPSPASRLANLSVEGRVRQHSPTRQATASMSAPLLSPNPVITPPEPTVSSLVNHITAIPAKTLHEYTLAHIPLVPEPLLPALAEFFAKAAPPPKLHCVRCHKDYVDVENDDRSCLVPHDDESAEVERVGRGAKSGRSAGDPGTTYETIWGCCGKVTEGDGDQGPPDGWCYEGKHTTDIKRARFRADSTPQRDKLTSCLRLNCHGIRDQLPRSSLRKRRRSLNLKEPETEEDGSEGEEDSGIDEIVGKATSNGKGKARGKGKTRSEDSQMDVDREQESASQAGSARGRGRAKATATPKRRGRLPKAKAIQQEEGNGGEADEAASVKSASAPTPAAKRRGRKPKSKAYIEDSDEEADEDGERRNRPRTRSQSRTRPPVSASTPASATKGKSRARKSKGADEDHADAKKDDAEEQPKKRRKFEE</sequence>